<dbReference type="Proteomes" id="UP000316621">
    <property type="component" value="Chromosome 9"/>
</dbReference>
<feature type="domain" description="Ribosome biogenesis protein BMS1/TSR1 C-terminal" evidence="2">
    <location>
        <begin position="40"/>
        <end position="330"/>
    </location>
</feature>
<organism evidence="3 4">
    <name type="scientific">Papaver somniferum</name>
    <name type="common">Opium poppy</name>
    <dbReference type="NCBI Taxonomy" id="3469"/>
    <lineage>
        <taxon>Eukaryota</taxon>
        <taxon>Viridiplantae</taxon>
        <taxon>Streptophyta</taxon>
        <taxon>Embryophyta</taxon>
        <taxon>Tracheophyta</taxon>
        <taxon>Spermatophyta</taxon>
        <taxon>Magnoliopsida</taxon>
        <taxon>Ranunculales</taxon>
        <taxon>Papaveraceae</taxon>
        <taxon>Papaveroideae</taxon>
        <taxon>Papaver</taxon>
    </lineage>
</organism>
<dbReference type="SMART" id="SM01362">
    <property type="entry name" value="DUF663"/>
    <property type="match status" value="1"/>
</dbReference>
<sequence length="487" mass="54531">MIYRYKMPEIGDLREMLSDPQFLPLSWRAKHPYVLVDCFEDGTPKRVHGDEKFNRILSLYGYLRGCNIKKGSKVHIAGAGDFSLADVREYYDPCPVLWSPRRSFGDLLGEQSTGTYLRLEFLDVPPEIIENFDPHHPILVGGILPEEENSGYMQVKLKRHSWRMDLLMTGAPISVSAGWRRYETTAIYAMENENGQHQLLNYTPEHKECVAVFMGPLAPSKTRIVAVMTNLNCSKNKEAFRIMAKGVVLDFNFHAQILLKVEKIGSLVCTGWKTARIKFAPNFQIDGFIGATIQTKRGVRGKIDKVAGDRLFECTFKDYVDMGDTFFFPVPATLVLPALFKQFNLLFKPLEIIEATIAGIAAAIAAVDEATVAVATTTIPAAAAGATIVEYELAVSYKKIARRWRTFYQRRGVDINEGKPALVTLPNPLESAYLSVVESAYSSEEQKPVKRRKVSVCEAREILGGEATVINDDEQVLSKDSALDIFL</sequence>
<dbReference type="Pfam" id="PF04950">
    <property type="entry name" value="RIBIOP_C"/>
    <property type="match status" value="1"/>
</dbReference>
<proteinExistence type="predicted"/>
<feature type="domain" description="AARP2CN" evidence="1">
    <location>
        <begin position="9"/>
        <end position="94"/>
    </location>
</feature>
<dbReference type="EMBL" id="CM010723">
    <property type="protein sequence ID" value="RZC79583.1"/>
    <property type="molecule type" value="Genomic_DNA"/>
</dbReference>
<dbReference type="GO" id="GO:0030686">
    <property type="term" value="C:90S preribosome"/>
    <property type="evidence" value="ECO:0007669"/>
    <property type="project" value="TreeGrafter"/>
</dbReference>
<gene>
    <name evidence="3" type="ORF">C5167_003812</name>
</gene>
<reference evidence="3 4" key="1">
    <citation type="journal article" date="2018" name="Science">
        <title>The opium poppy genome and morphinan production.</title>
        <authorList>
            <person name="Guo L."/>
            <person name="Winzer T."/>
            <person name="Yang X."/>
            <person name="Li Y."/>
            <person name="Ning Z."/>
            <person name="He Z."/>
            <person name="Teodor R."/>
            <person name="Lu Y."/>
            <person name="Bowser T.A."/>
            <person name="Graham I.A."/>
            <person name="Ye K."/>
        </authorList>
    </citation>
    <scope>NUCLEOTIDE SEQUENCE [LARGE SCALE GENOMIC DNA]</scope>
    <source>
        <strain evidence="4">cv. HN1</strain>
        <tissue evidence="3">Leaves</tissue>
    </source>
</reference>
<dbReference type="GO" id="GO:0000462">
    <property type="term" value="P:maturation of SSU-rRNA from tricistronic rRNA transcript (SSU-rRNA, 5.8S rRNA, LSU-rRNA)"/>
    <property type="evidence" value="ECO:0007669"/>
    <property type="project" value="TreeGrafter"/>
</dbReference>
<dbReference type="InterPro" id="IPR012948">
    <property type="entry name" value="AARP2CN"/>
</dbReference>
<dbReference type="SMART" id="SM00785">
    <property type="entry name" value="AARP2CN"/>
    <property type="match status" value="1"/>
</dbReference>
<evidence type="ECO:0000259" key="1">
    <source>
        <dbReference type="SMART" id="SM00785"/>
    </source>
</evidence>
<evidence type="ECO:0000313" key="4">
    <source>
        <dbReference type="Proteomes" id="UP000316621"/>
    </source>
</evidence>
<dbReference type="GO" id="GO:0000479">
    <property type="term" value="P:endonucleolytic cleavage of tricistronic rRNA transcript (SSU-rRNA, 5.8S rRNA, LSU-rRNA)"/>
    <property type="evidence" value="ECO:0007669"/>
    <property type="project" value="TreeGrafter"/>
</dbReference>
<accession>A0A4Y7L217</accession>
<dbReference type="PANTHER" id="PTHR12858">
    <property type="entry name" value="RIBOSOME BIOGENESIS PROTEIN"/>
    <property type="match status" value="1"/>
</dbReference>
<dbReference type="AlphaFoldDB" id="A0A4Y7L217"/>
<dbReference type="GO" id="GO:0005525">
    <property type="term" value="F:GTP binding"/>
    <property type="evidence" value="ECO:0007669"/>
    <property type="project" value="TreeGrafter"/>
</dbReference>
<name>A0A4Y7L217_PAPSO</name>
<dbReference type="InterPro" id="IPR039761">
    <property type="entry name" value="Bms1/Tsr1"/>
</dbReference>
<dbReference type="Pfam" id="PF08142">
    <property type="entry name" value="AARP2CN"/>
    <property type="match status" value="1"/>
</dbReference>
<dbReference type="GO" id="GO:0005634">
    <property type="term" value="C:nucleus"/>
    <property type="evidence" value="ECO:0007669"/>
    <property type="project" value="InterPro"/>
</dbReference>
<evidence type="ECO:0000259" key="2">
    <source>
        <dbReference type="SMART" id="SM01362"/>
    </source>
</evidence>
<dbReference type="GO" id="GO:0034511">
    <property type="term" value="F:U3 snoRNA binding"/>
    <property type="evidence" value="ECO:0007669"/>
    <property type="project" value="TreeGrafter"/>
</dbReference>
<protein>
    <recommendedName>
        <fullName evidence="5">Ribosome biogenesis protein BMS1/TSR1 C-terminal domain-containing protein</fullName>
    </recommendedName>
</protein>
<dbReference type="InterPro" id="IPR007034">
    <property type="entry name" value="BMS1_TSR1_C"/>
</dbReference>
<dbReference type="STRING" id="3469.A0A4Y7L217"/>
<dbReference type="GO" id="GO:0003924">
    <property type="term" value="F:GTPase activity"/>
    <property type="evidence" value="ECO:0007669"/>
    <property type="project" value="TreeGrafter"/>
</dbReference>
<evidence type="ECO:0000313" key="3">
    <source>
        <dbReference type="EMBL" id="RZC79583.1"/>
    </source>
</evidence>
<keyword evidence="4" id="KW-1185">Reference proteome</keyword>
<evidence type="ECO:0008006" key="5">
    <source>
        <dbReference type="Google" id="ProtNLM"/>
    </source>
</evidence>
<dbReference type="PANTHER" id="PTHR12858:SF2">
    <property type="entry name" value="RIBOSOME BIOGENESIS PROTEIN BMS1 HOMOLOG"/>
    <property type="match status" value="1"/>
</dbReference>
<dbReference type="Gramene" id="RZC79583">
    <property type="protein sequence ID" value="RZC79583"/>
    <property type="gene ID" value="C5167_003812"/>
</dbReference>